<accession>A0A2S9XLR6</accession>
<gene>
    <name evidence="3" type="ORF">ENSA7_80980</name>
</gene>
<dbReference type="InterPro" id="IPR008979">
    <property type="entry name" value="Galactose-bd-like_sf"/>
</dbReference>
<dbReference type="PANTHER" id="PTHR45713">
    <property type="entry name" value="FTP DOMAIN-CONTAINING PROTEIN"/>
    <property type="match status" value="1"/>
</dbReference>
<reference evidence="3 4" key="1">
    <citation type="submission" date="2018-03" db="EMBL/GenBank/DDBJ databases">
        <title>Draft Genome Sequences of the Obligatory Marine Myxobacteria Enhygromyxa salina SWB007.</title>
        <authorList>
            <person name="Poehlein A."/>
            <person name="Moghaddam J.A."/>
            <person name="Harms H."/>
            <person name="Alanjari M."/>
            <person name="Koenig G.M."/>
            <person name="Daniel R."/>
            <person name="Schaeberle T.F."/>
        </authorList>
    </citation>
    <scope>NUCLEOTIDE SEQUENCE [LARGE SCALE GENOMIC DNA]</scope>
    <source>
        <strain evidence="3 4">SWB007</strain>
    </source>
</reference>
<name>A0A2S9XLR6_9BACT</name>
<dbReference type="InterPro" id="IPR013320">
    <property type="entry name" value="ConA-like_dom_sf"/>
</dbReference>
<proteinExistence type="predicted"/>
<dbReference type="InterPro" id="IPR010496">
    <property type="entry name" value="AL/BT2_dom"/>
</dbReference>
<dbReference type="AlphaFoldDB" id="A0A2S9XLR6"/>
<dbReference type="Gene3D" id="2.60.120.560">
    <property type="entry name" value="Exo-inulinase, domain 1"/>
    <property type="match status" value="1"/>
</dbReference>
<evidence type="ECO:0000256" key="1">
    <source>
        <dbReference type="SAM" id="SignalP"/>
    </source>
</evidence>
<dbReference type="InterPro" id="IPR051941">
    <property type="entry name" value="BG_Antigen-Binding_Lectin"/>
</dbReference>
<feature type="domain" description="3-keto-alpha-glucoside-1,2-lyase/3-keto-2-hydroxy-glucal hydratase" evidence="2">
    <location>
        <begin position="599"/>
        <end position="711"/>
    </location>
</feature>
<organism evidence="3 4">
    <name type="scientific">Enhygromyxa salina</name>
    <dbReference type="NCBI Taxonomy" id="215803"/>
    <lineage>
        <taxon>Bacteria</taxon>
        <taxon>Pseudomonadati</taxon>
        <taxon>Myxococcota</taxon>
        <taxon>Polyangia</taxon>
        <taxon>Nannocystales</taxon>
        <taxon>Nannocystaceae</taxon>
        <taxon>Enhygromyxa</taxon>
    </lineage>
</organism>
<evidence type="ECO:0000313" key="4">
    <source>
        <dbReference type="Proteomes" id="UP000238823"/>
    </source>
</evidence>
<dbReference type="Proteomes" id="UP000238823">
    <property type="component" value="Unassembled WGS sequence"/>
</dbReference>
<dbReference type="SUPFAM" id="SSF49785">
    <property type="entry name" value="Galactose-binding domain-like"/>
    <property type="match status" value="1"/>
</dbReference>
<comment type="caution">
    <text evidence="3">The sequence shown here is derived from an EMBL/GenBank/DDBJ whole genome shotgun (WGS) entry which is preliminary data.</text>
</comment>
<dbReference type="SUPFAM" id="SSF49899">
    <property type="entry name" value="Concanavalin A-like lectins/glucanases"/>
    <property type="match status" value="1"/>
</dbReference>
<sequence>MKPTNHTVLVRVPSRLRLALALPLTLSALSACDDDEPIEPIDAAALGDDGDPDASLLLADPVRPAEFTPDGDFLLALNAADAEAPILSALARTVQAVDGRSIDPQRLARAVASSRAVTVDLGHATLEQLDAWEPVFAAAHAARVPIVFDRAHDAGAMARAIGFGIDAETVVAESLAPTPGYRLTAYGLRGELIEGVGDAERTDSEPSERSERLGSHAPLAAAHTIASPEQVSELILDQLDQLDLTTEQTPQQLEQASDLPAGSHAHYDVVDPESNWSPYDGQTATMDVNFSVDLYTTANKKYLRVRPTGSGVHPGQLKWNNATDRGYFQDKVDVLVRPLHGALHADAHAPLTDNQASSYTTSINKDFIVNLTNPPSLSYNTSQTTSTTLQLKDFSIRDDTSDRSSQWSFYMTASSGGPYNEWQDLVGSDEDAIHALPALATSTFVPGFETMYWVDAAFQGIIPTQFQYAQTLRNTWTSEKDNGPFDSYWEPETKVKTHVRSLQVQVDFGRVNPPRDGTLAYDERWEGGGWPDDPNVDNLDPDQWTRKVPQENSGTSLWHVTPYNEVRQTGNSYGFSPDGTHRGAYIEAHNTYIHEGSVEVSVWPADDDTWGVMYSMQDDENYYRAEFDKERNYARIVKVVDGVTSELTRVAAPAFALGEWHQLRVTRDHDMHRLYLNGVQVTSVNDDDSPFGTGAIALYTWGMSKVYFGAVAVRRTSEPDRNLAFGRPTHQSHPLFLAERAVDGATDTDTPSLSTHASAPYWFVDLESQRVINEVKLWGTYGGAFHIDVLDEDSQMVKSVAEHGAATDGESYPMAGVEGRFVRIQLFGTGSLMLSEVEVFGPG</sequence>
<keyword evidence="1" id="KW-0732">Signal</keyword>
<protein>
    <recommendedName>
        <fullName evidence="2">3-keto-alpha-glucoside-1,2-lyase/3-keto-2-hydroxy-glucal hydratase domain-containing protein</fullName>
    </recommendedName>
</protein>
<evidence type="ECO:0000313" key="3">
    <source>
        <dbReference type="EMBL" id="PRP93670.1"/>
    </source>
</evidence>
<dbReference type="Pfam" id="PF06439">
    <property type="entry name" value="3keto-disac_hyd"/>
    <property type="match status" value="1"/>
</dbReference>
<dbReference type="PROSITE" id="PS51257">
    <property type="entry name" value="PROKAR_LIPOPROTEIN"/>
    <property type="match status" value="1"/>
</dbReference>
<dbReference type="Gene3D" id="2.60.120.260">
    <property type="entry name" value="Galactose-binding domain-like"/>
    <property type="match status" value="1"/>
</dbReference>
<feature type="signal peptide" evidence="1">
    <location>
        <begin position="1"/>
        <end position="33"/>
    </location>
</feature>
<dbReference type="PANTHER" id="PTHR45713:SF6">
    <property type="entry name" value="F5_8 TYPE C DOMAIN-CONTAINING PROTEIN"/>
    <property type="match status" value="1"/>
</dbReference>
<feature type="chain" id="PRO_5015646540" description="3-keto-alpha-glucoside-1,2-lyase/3-keto-2-hydroxy-glucal hydratase domain-containing protein" evidence="1">
    <location>
        <begin position="34"/>
        <end position="843"/>
    </location>
</feature>
<dbReference type="GO" id="GO:0016787">
    <property type="term" value="F:hydrolase activity"/>
    <property type="evidence" value="ECO:0007669"/>
    <property type="project" value="InterPro"/>
</dbReference>
<evidence type="ECO:0000259" key="2">
    <source>
        <dbReference type="Pfam" id="PF06439"/>
    </source>
</evidence>
<dbReference type="EMBL" id="PVNL01000147">
    <property type="protein sequence ID" value="PRP93670.1"/>
    <property type="molecule type" value="Genomic_DNA"/>
</dbReference>